<dbReference type="STRING" id="52.CMC5_024570"/>
<dbReference type="CDD" id="cd10918">
    <property type="entry name" value="CE4_NodB_like_5s_6s"/>
    <property type="match status" value="1"/>
</dbReference>
<keyword evidence="5" id="KW-1185">Reference proteome</keyword>
<keyword evidence="2" id="KW-0732">Signal</keyword>
<evidence type="ECO:0000256" key="2">
    <source>
        <dbReference type="ARBA" id="ARBA00022729"/>
    </source>
</evidence>
<comment type="subcellular location">
    <subcellularLocation>
        <location evidence="1">Secreted</location>
    </subcellularLocation>
</comment>
<dbReference type="OrthoDB" id="9776235at2"/>
<evidence type="ECO:0000313" key="5">
    <source>
        <dbReference type="Proteomes" id="UP000067626"/>
    </source>
</evidence>
<dbReference type="KEGG" id="ccro:CMC5_024570"/>
<dbReference type="GO" id="GO:0005975">
    <property type="term" value="P:carbohydrate metabolic process"/>
    <property type="evidence" value="ECO:0007669"/>
    <property type="project" value="InterPro"/>
</dbReference>
<dbReference type="AlphaFoldDB" id="A0A0K1ECA3"/>
<feature type="domain" description="NodB homology" evidence="3">
    <location>
        <begin position="70"/>
        <end position="310"/>
    </location>
</feature>
<dbReference type="Proteomes" id="UP000067626">
    <property type="component" value="Chromosome"/>
</dbReference>
<dbReference type="PROSITE" id="PS51677">
    <property type="entry name" value="NODB"/>
    <property type="match status" value="1"/>
</dbReference>
<dbReference type="Pfam" id="PF01522">
    <property type="entry name" value="Polysacc_deac_1"/>
    <property type="match status" value="2"/>
</dbReference>
<dbReference type="Gene3D" id="3.20.20.370">
    <property type="entry name" value="Glycoside hydrolase/deacetylase"/>
    <property type="match status" value="1"/>
</dbReference>
<accession>A0A0K1ECA3</accession>
<gene>
    <name evidence="4" type="ORF">CMC5_024570</name>
</gene>
<dbReference type="SUPFAM" id="SSF88713">
    <property type="entry name" value="Glycoside hydrolase/deacetylase"/>
    <property type="match status" value="1"/>
</dbReference>
<dbReference type="InterPro" id="IPR051398">
    <property type="entry name" value="Polysacch_Deacetylase"/>
</dbReference>
<dbReference type="InterPro" id="IPR011330">
    <property type="entry name" value="Glyco_hydro/deAcase_b/a-brl"/>
</dbReference>
<dbReference type="GO" id="GO:0005576">
    <property type="term" value="C:extracellular region"/>
    <property type="evidence" value="ECO:0007669"/>
    <property type="project" value="UniProtKB-SubCell"/>
</dbReference>
<evidence type="ECO:0000259" key="3">
    <source>
        <dbReference type="PROSITE" id="PS51677"/>
    </source>
</evidence>
<dbReference type="GO" id="GO:0016810">
    <property type="term" value="F:hydrolase activity, acting on carbon-nitrogen (but not peptide) bonds"/>
    <property type="evidence" value="ECO:0007669"/>
    <property type="project" value="InterPro"/>
</dbReference>
<protein>
    <submittedName>
        <fullName evidence="4">Polysaccharide deacetylase</fullName>
    </submittedName>
</protein>
<dbReference type="RefSeq" id="WP_050430557.1">
    <property type="nucleotide sequence ID" value="NZ_CP012159.1"/>
</dbReference>
<evidence type="ECO:0000313" key="4">
    <source>
        <dbReference type="EMBL" id="AKT38312.1"/>
    </source>
</evidence>
<organism evidence="4 5">
    <name type="scientific">Chondromyces crocatus</name>
    <dbReference type="NCBI Taxonomy" id="52"/>
    <lineage>
        <taxon>Bacteria</taxon>
        <taxon>Pseudomonadati</taxon>
        <taxon>Myxococcota</taxon>
        <taxon>Polyangia</taxon>
        <taxon>Polyangiales</taxon>
        <taxon>Polyangiaceae</taxon>
        <taxon>Chondromyces</taxon>
    </lineage>
</organism>
<proteinExistence type="predicted"/>
<dbReference type="PANTHER" id="PTHR34216:SF3">
    <property type="entry name" value="POLY-BETA-1,6-N-ACETYL-D-GLUCOSAMINE N-DEACETYLASE"/>
    <property type="match status" value="1"/>
</dbReference>
<name>A0A0K1ECA3_CHOCO</name>
<dbReference type="PANTHER" id="PTHR34216">
    <property type="match status" value="1"/>
</dbReference>
<evidence type="ECO:0000256" key="1">
    <source>
        <dbReference type="ARBA" id="ARBA00004613"/>
    </source>
</evidence>
<sequence length="310" mass="33811">MSPPLAILSYHRVLPDTGPLAEGWPYVRRGTAVSLGSFARQIEQLTRHCALVDEATVCAWAHGQAELERPSVWLTFDDGYRDVVDHALPVLDASGVTATVFVTTCTLEAPPGALPADRWYAALTRARQSRGELAVNGSRWSFDLSQTDDRMRLVDGPERRHFLYASQDEQASILRALGHALGGPTEPAAGLYLSGEALRRLVQRGWTVGAHGATHTPFPVLTSAALAAEFDDQESAFARHGLPRPTALAYPDAAWSAAAEAELTRRGYRTALLLGDRRAQKLPLRLGRFLVPDDPHWVQRVLLPALEGDG</sequence>
<dbReference type="InterPro" id="IPR002509">
    <property type="entry name" value="NODB_dom"/>
</dbReference>
<reference evidence="4 5" key="1">
    <citation type="submission" date="2015-07" db="EMBL/GenBank/DDBJ databases">
        <title>Genome analysis of myxobacterium Chondromyces crocatus Cm c5 reveals a high potential for natural compound synthesis and the genetic basis for the loss of fruiting body formation.</title>
        <authorList>
            <person name="Zaburannyi N."/>
            <person name="Bunk B."/>
            <person name="Maier J."/>
            <person name="Overmann J."/>
            <person name="Mueller R."/>
        </authorList>
    </citation>
    <scope>NUCLEOTIDE SEQUENCE [LARGE SCALE GENOMIC DNA]</scope>
    <source>
        <strain evidence="4 5">Cm c5</strain>
    </source>
</reference>
<dbReference type="EMBL" id="CP012159">
    <property type="protein sequence ID" value="AKT38312.1"/>
    <property type="molecule type" value="Genomic_DNA"/>
</dbReference>